<dbReference type="GO" id="GO:0008171">
    <property type="term" value="F:O-methyltransferase activity"/>
    <property type="evidence" value="ECO:0007669"/>
    <property type="project" value="InterPro"/>
</dbReference>
<dbReference type="SUPFAM" id="SSF46785">
    <property type="entry name" value="Winged helix' DNA-binding domain"/>
    <property type="match status" value="1"/>
</dbReference>
<gene>
    <name evidence="7" type="ORF">EV356DRAFT_512705</name>
</gene>
<accession>A0A6A6GSH2</accession>
<dbReference type="SUPFAM" id="SSF53335">
    <property type="entry name" value="S-adenosyl-L-methionine-dependent methyltransferases"/>
    <property type="match status" value="1"/>
</dbReference>
<keyword evidence="8" id="KW-1185">Reference proteome</keyword>
<dbReference type="InterPro" id="IPR029063">
    <property type="entry name" value="SAM-dependent_MTases_sf"/>
</dbReference>
<evidence type="ECO:0000256" key="4">
    <source>
        <dbReference type="PIRSR" id="PIRSR005739-1"/>
    </source>
</evidence>
<dbReference type="InterPro" id="IPR012967">
    <property type="entry name" value="COMT_dimerisation"/>
</dbReference>
<dbReference type="Proteomes" id="UP000800092">
    <property type="component" value="Unassembled WGS sequence"/>
</dbReference>
<feature type="active site" description="Proton acceptor" evidence="4">
    <location>
        <position position="312"/>
    </location>
</feature>
<dbReference type="InterPro" id="IPR036390">
    <property type="entry name" value="WH_DNA-bd_sf"/>
</dbReference>
<dbReference type="Pfam" id="PF00891">
    <property type="entry name" value="Methyltransf_2"/>
    <property type="match status" value="1"/>
</dbReference>
<evidence type="ECO:0000259" key="5">
    <source>
        <dbReference type="Pfam" id="PF00891"/>
    </source>
</evidence>
<protein>
    <submittedName>
        <fullName evidence="7">S-adenosyl-L-methionine-dependent methyltransferase</fullName>
    </submittedName>
</protein>
<dbReference type="GO" id="GO:0032259">
    <property type="term" value="P:methylation"/>
    <property type="evidence" value="ECO:0007669"/>
    <property type="project" value="UniProtKB-KW"/>
</dbReference>
<reference evidence="7" key="1">
    <citation type="journal article" date="2020" name="Stud. Mycol.">
        <title>101 Dothideomycetes genomes: a test case for predicting lifestyles and emergence of pathogens.</title>
        <authorList>
            <person name="Haridas S."/>
            <person name="Albert R."/>
            <person name="Binder M."/>
            <person name="Bloem J."/>
            <person name="Labutti K."/>
            <person name="Salamov A."/>
            <person name="Andreopoulos B."/>
            <person name="Baker S."/>
            <person name="Barry K."/>
            <person name="Bills G."/>
            <person name="Bluhm B."/>
            <person name="Cannon C."/>
            <person name="Castanera R."/>
            <person name="Culley D."/>
            <person name="Daum C."/>
            <person name="Ezra D."/>
            <person name="Gonzalez J."/>
            <person name="Henrissat B."/>
            <person name="Kuo A."/>
            <person name="Liang C."/>
            <person name="Lipzen A."/>
            <person name="Lutzoni F."/>
            <person name="Magnuson J."/>
            <person name="Mondo S."/>
            <person name="Nolan M."/>
            <person name="Ohm R."/>
            <person name="Pangilinan J."/>
            <person name="Park H.-J."/>
            <person name="Ramirez L."/>
            <person name="Alfaro M."/>
            <person name="Sun H."/>
            <person name="Tritt A."/>
            <person name="Yoshinaga Y."/>
            <person name="Zwiers L.-H."/>
            <person name="Turgeon B."/>
            <person name="Goodwin S."/>
            <person name="Spatafora J."/>
            <person name="Crous P."/>
            <person name="Grigoriev I."/>
        </authorList>
    </citation>
    <scope>NUCLEOTIDE SEQUENCE</scope>
    <source>
        <strain evidence="7">Tuck. ex Michener</strain>
    </source>
</reference>
<sequence>MPPPGPPPFQPSADYLTSLAAEISKSTAEYGSSPSPNGLQKIISATQALNLAATGPMDRLFNLAFQAHINGAIRIAIGMKLFDNLPSDLSQSIPLPALASQCNSTSDFTLRIARALVTNHLIESPSPGAYAHSTVSKLVLTVPTAQALFIHIFDTMTHGMTYFGPYFAEHGYDSPTDAKNSPAAFARGYKDMSFFETLTRDPERLTAFNMGMGATNAIGAHVAATTYPFWELGEEGKTVLVDVGGGRGQALQEIRRTYPDMKGTMVLQDLKYVLDEGTLLGEDEVELCPYNFFEEVQPVEGAKAYFLKSIFHDWPDDSCRTILRNMKPAMRGHDSRLLLCETVLQDEQPIARDALRDINMLVIAGKERSVKQWDDLLQSEHFVIEKIHGLDGRMSAIIEARLKED</sequence>
<name>A0A6A6GSH2_VIRVR</name>
<dbReference type="AlphaFoldDB" id="A0A6A6GSH2"/>
<feature type="domain" description="O-methyltransferase C-terminal" evidence="5">
    <location>
        <begin position="191"/>
        <end position="382"/>
    </location>
</feature>
<dbReference type="PANTHER" id="PTHR43712">
    <property type="entry name" value="PUTATIVE (AFU_ORTHOLOGUE AFUA_4G14580)-RELATED"/>
    <property type="match status" value="1"/>
</dbReference>
<dbReference type="Gene3D" id="1.10.10.10">
    <property type="entry name" value="Winged helix-like DNA-binding domain superfamily/Winged helix DNA-binding domain"/>
    <property type="match status" value="1"/>
</dbReference>
<evidence type="ECO:0000313" key="8">
    <source>
        <dbReference type="Proteomes" id="UP000800092"/>
    </source>
</evidence>
<keyword evidence="1 7" id="KW-0489">Methyltransferase</keyword>
<evidence type="ECO:0000256" key="2">
    <source>
        <dbReference type="ARBA" id="ARBA00022679"/>
    </source>
</evidence>
<organism evidence="7 8">
    <name type="scientific">Viridothelium virens</name>
    <name type="common">Speckled blister lichen</name>
    <name type="synonym">Trypethelium virens</name>
    <dbReference type="NCBI Taxonomy" id="1048519"/>
    <lineage>
        <taxon>Eukaryota</taxon>
        <taxon>Fungi</taxon>
        <taxon>Dikarya</taxon>
        <taxon>Ascomycota</taxon>
        <taxon>Pezizomycotina</taxon>
        <taxon>Dothideomycetes</taxon>
        <taxon>Dothideomycetes incertae sedis</taxon>
        <taxon>Trypetheliales</taxon>
        <taxon>Trypetheliaceae</taxon>
        <taxon>Viridothelium</taxon>
    </lineage>
</organism>
<evidence type="ECO:0000256" key="1">
    <source>
        <dbReference type="ARBA" id="ARBA00022603"/>
    </source>
</evidence>
<feature type="domain" description="O-methyltransferase dimerisation" evidence="6">
    <location>
        <begin position="63"/>
        <end position="141"/>
    </location>
</feature>
<dbReference type="Gene3D" id="3.40.50.150">
    <property type="entry name" value="Vaccinia Virus protein VP39"/>
    <property type="match status" value="1"/>
</dbReference>
<dbReference type="EMBL" id="ML991907">
    <property type="protein sequence ID" value="KAF2228601.1"/>
    <property type="molecule type" value="Genomic_DNA"/>
</dbReference>
<dbReference type="GO" id="GO:0046983">
    <property type="term" value="F:protein dimerization activity"/>
    <property type="evidence" value="ECO:0007669"/>
    <property type="project" value="InterPro"/>
</dbReference>
<dbReference type="PIRSF" id="PIRSF005739">
    <property type="entry name" value="O-mtase"/>
    <property type="match status" value="1"/>
</dbReference>
<dbReference type="Pfam" id="PF08100">
    <property type="entry name" value="Dimerisation"/>
    <property type="match status" value="1"/>
</dbReference>
<dbReference type="PROSITE" id="PS51683">
    <property type="entry name" value="SAM_OMT_II"/>
    <property type="match status" value="1"/>
</dbReference>
<evidence type="ECO:0000256" key="3">
    <source>
        <dbReference type="ARBA" id="ARBA00022691"/>
    </source>
</evidence>
<evidence type="ECO:0000313" key="7">
    <source>
        <dbReference type="EMBL" id="KAF2228601.1"/>
    </source>
</evidence>
<dbReference type="InterPro" id="IPR016461">
    <property type="entry name" value="COMT-like"/>
</dbReference>
<keyword evidence="2 7" id="KW-0808">Transferase</keyword>
<dbReference type="InterPro" id="IPR036388">
    <property type="entry name" value="WH-like_DNA-bd_sf"/>
</dbReference>
<proteinExistence type="predicted"/>
<dbReference type="PANTHER" id="PTHR43712:SF5">
    <property type="entry name" value="O-METHYLTRANSFERASE ASQN-RELATED"/>
    <property type="match status" value="1"/>
</dbReference>
<dbReference type="OrthoDB" id="2410195at2759"/>
<dbReference type="InterPro" id="IPR001077">
    <property type="entry name" value="COMT_C"/>
</dbReference>
<evidence type="ECO:0000259" key="6">
    <source>
        <dbReference type="Pfam" id="PF08100"/>
    </source>
</evidence>
<keyword evidence="3" id="KW-0949">S-adenosyl-L-methionine</keyword>